<dbReference type="Pfam" id="PF11807">
    <property type="entry name" value="UstYa"/>
    <property type="match status" value="1"/>
</dbReference>
<dbReference type="PANTHER" id="PTHR33365">
    <property type="entry name" value="YALI0B05434P"/>
    <property type="match status" value="1"/>
</dbReference>
<reference evidence="9" key="1">
    <citation type="journal article" date="2023" name="Mol. Phylogenet. Evol.">
        <title>Genome-scale phylogeny and comparative genomics of the fungal order Sordariales.</title>
        <authorList>
            <person name="Hensen N."/>
            <person name="Bonometti L."/>
            <person name="Westerberg I."/>
            <person name="Brannstrom I.O."/>
            <person name="Guillou S."/>
            <person name="Cros-Aarteil S."/>
            <person name="Calhoun S."/>
            <person name="Haridas S."/>
            <person name="Kuo A."/>
            <person name="Mondo S."/>
            <person name="Pangilinan J."/>
            <person name="Riley R."/>
            <person name="LaButti K."/>
            <person name="Andreopoulos B."/>
            <person name="Lipzen A."/>
            <person name="Chen C."/>
            <person name="Yan M."/>
            <person name="Daum C."/>
            <person name="Ng V."/>
            <person name="Clum A."/>
            <person name="Steindorff A."/>
            <person name="Ohm R.A."/>
            <person name="Martin F."/>
            <person name="Silar P."/>
            <person name="Natvig D.O."/>
            <person name="Lalanne C."/>
            <person name="Gautier V."/>
            <person name="Ament-Velasquez S.L."/>
            <person name="Kruys A."/>
            <person name="Hutchinson M.I."/>
            <person name="Powell A.J."/>
            <person name="Barry K."/>
            <person name="Miller A.N."/>
            <person name="Grigoriev I.V."/>
            <person name="Debuchy R."/>
            <person name="Gladieux P."/>
            <person name="Hiltunen Thoren M."/>
            <person name="Johannesson H."/>
        </authorList>
    </citation>
    <scope>NUCLEOTIDE SEQUENCE</scope>
    <source>
        <strain evidence="9">PSN309</strain>
    </source>
</reference>
<evidence type="ECO:0000256" key="5">
    <source>
        <dbReference type="ARBA" id="ARBA00023026"/>
    </source>
</evidence>
<evidence type="ECO:0000256" key="4">
    <source>
        <dbReference type="ARBA" id="ARBA00022989"/>
    </source>
</evidence>
<sequence>TAPIRNKQQEIKKFSFGFGDQITEYQHDPSPQVDKLWKDLYRDTTIVKLTPTEASLLPNKTHPFFRDRNPDGSTKSYIATLAVFHQIHCLRILHLHPPPRKVPPKYWPLRQTHLNHCVNATREALMFQADTSVMAWKSHGKKSPPVVHSDVLHQCRDFNAVKAWAKERSGVEQFEEAVVLGLVRSEEGI</sequence>
<accession>A0AAN6WJW2</accession>
<evidence type="ECO:0000313" key="10">
    <source>
        <dbReference type="Proteomes" id="UP001302126"/>
    </source>
</evidence>
<dbReference type="AlphaFoldDB" id="A0AAN6WJW2"/>
<keyword evidence="4" id="KW-1133">Transmembrane helix</keyword>
<keyword evidence="3" id="KW-0812">Transmembrane</keyword>
<keyword evidence="10" id="KW-1185">Reference proteome</keyword>
<evidence type="ECO:0000256" key="2">
    <source>
        <dbReference type="ARBA" id="ARBA00004685"/>
    </source>
</evidence>
<organism evidence="9 10">
    <name type="scientific">Podospora australis</name>
    <dbReference type="NCBI Taxonomy" id="1536484"/>
    <lineage>
        <taxon>Eukaryota</taxon>
        <taxon>Fungi</taxon>
        <taxon>Dikarya</taxon>
        <taxon>Ascomycota</taxon>
        <taxon>Pezizomycotina</taxon>
        <taxon>Sordariomycetes</taxon>
        <taxon>Sordariomycetidae</taxon>
        <taxon>Sordariales</taxon>
        <taxon>Podosporaceae</taxon>
        <taxon>Podospora</taxon>
    </lineage>
</organism>
<dbReference type="Proteomes" id="UP001302126">
    <property type="component" value="Unassembled WGS sequence"/>
</dbReference>
<keyword evidence="5" id="KW-0843">Virulence</keyword>
<evidence type="ECO:0000256" key="1">
    <source>
        <dbReference type="ARBA" id="ARBA00004167"/>
    </source>
</evidence>
<name>A0AAN6WJW2_9PEZI</name>
<dbReference type="GO" id="GO:0016020">
    <property type="term" value="C:membrane"/>
    <property type="evidence" value="ECO:0007669"/>
    <property type="project" value="UniProtKB-SubCell"/>
</dbReference>
<gene>
    <name evidence="9" type="ORF">QBC35DRAFT_393821</name>
</gene>
<dbReference type="InterPro" id="IPR021765">
    <property type="entry name" value="UstYa-like"/>
</dbReference>
<proteinExistence type="inferred from homology"/>
<dbReference type="PANTHER" id="PTHR33365:SF4">
    <property type="entry name" value="CYCLOCHLOROTINE BIOSYNTHESIS PROTEIN O"/>
    <property type="match status" value="1"/>
</dbReference>
<dbReference type="EMBL" id="MU864546">
    <property type="protein sequence ID" value="KAK4183468.1"/>
    <property type="molecule type" value="Genomic_DNA"/>
</dbReference>
<keyword evidence="6" id="KW-0472">Membrane</keyword>
<evidence type="ECO:0000256" key="3">
    <source>
        <dbReference type="ARBA" id="ARBA00022692"/>
    </source>
</evidence>
<reference evidence="9" key="2">
    <citation type="submission" date="2023-05" db="EMBL/GenBank/DDBJ databases">
        <authorList>
            <consortium name="Lawrence Berkeley National Laboratory"/>
            <person name="Steindorff A."/>
            <person name="Hensen N."/>
            <person name="Bonometti L."/>
            <person name="Westerberg I."/>
            <person name="Brannstrom I.O."/>
            <person name="Guillou S."/>
            <person name="Cros-Aarteil S."/>
            <person name="Calhoun S."/>
            <person name="Haridas S."/>
            <person name="Kuo A."/>
            <person name="Mondo S."/>
            <person name="Pangilinan J."/>
            <person name="Riley R."/>
            <person name="Labutti K."/>
            <person name="Andreopoulos B."/>
            <person name="Lipzen A."/>
            <person name="Chen C."/>
            <person name="Yanf M."/>
            <person name="Daum C."/>
            <person name="Ng V."/>
            <person name="Clum A."/>
            <person name="Ohm R."/>
            <person name="Martin F."/>
            <person name="Silar P."/>
            <person name="Natvig D."/>
            <person name="Lalanne C."/>
            <person name="Gautier V."/>
            <person name="Ament-Velasquez S.L."/>
            <person name="Kruys A."/>
            <person name="Hutchinson M.I."/>
            <person name="Powell A.J."/>
            <person name="Barry K."/>
            <person name="Miller A.N."/>
            <person name="Grigoriev I.V."/>
            <person name="Debuchy R."/>
            <person name="Gladieux P."/>
            <person name="Thoren M.H."/>
            <person name="Johannesson H."/>
        </authorList>
    </citation>
    <scope>NUCLEOTIDE SEQUENCE</scope>
    <source>
        <strain evidence="9">PSN309</strain>
    </source>
</reference>
<feature type="non-terminal residue" evidence="9">
    <location>
        <position position="1"/>
    </location>
</feature>
<evidence type="ECO:0000313" key="9">
    <source>
        <dbReference type="EMBL" id="KAK4183468.1"/>
    </source>
</evidence>
<evidence type="ECO:0000256" key="7">
    <source>
        <dbReference type="ARBA" id="ARBA00023180"/>
    </source>
</evidence>
<comment type="pathway">
    <text evidence="2">Mycotoxin biosynthesis.</text>
</comment>
<comment type="caution">
    <text evidence="9">The sequence shown here is derived from an EMBL/GenBank/DDBJ whole genome shotgun (WGS) entry which is preliminary data.</text>
</comment>
<keyword evidence="7" id="KW-0325">Glycoprotein</keyword>
<evidence type="ECO:0000256" key="6">
    <source>
        <dbReference type="ARBA" id="ARBA00023136"/>
    </source>
</evidence>
<dbReference type="GO" id="GO:0043386">
    <property type="term" value="P:mycotoxin biosynthetic process"/>
    <property type="evidence" value="ECO:0007669"/>
    <property type="project" value="InterPro"/>
</dbReference>
<comment type="similarity">
    <text evidence="8">Belongs to the ustYa family.</text>
</comment>
<protein>
    <submittedName>
        <fullName evidence="9">Uncharacterized protein</fullName>
    </submittedName>
</protein>
<evidence type="ECO:0000256" key="8">
    <source>
        <dbReference type="ARBA" id="ARBA00035112"/>
    </source>
</evidence>
<comment type="subcellular location">
    <subcellularLocation>
        <location evidence="1">Membrane</location>
        <topology evidence="1">Single-pass membrane protein</topology>
    </subcellularLocation>
</comment>